<dbReference type="InterPro" id="IPR027417">
    <property type="entry name" value="P-loop_NTPase"/>
</dbReference>
<dbReference type="EMBL" id="QWIQ01000132">
    <property type="protein sequence ID" value="RMZ04936.1"/>
    <property type="molecule type" value="Genomic_DNA"/>
</dbReference>
<feature type="compositionally biased region" description="Basic and acidic residues" evidence="2">
    <location>
        <begin position="982"/>
        <end position="997"/>
    </location>
</feature>
<dbReference type="PANTHER" id="PTHR36681">
    <property type="entry name" value="NUCLEAR GTPASE, GERMINAL CENTER-ASSOCIATED, TANDEM DUPLICATE 3"/>
    <property type="match status" value="1"/>
</dbReference>
<dbReference type="Pfam" id="PF24564">
    <property type="entry name" value="DUF7605"/>
    <property type="match status" value="1"/>
</dbReference>
<evidence type="ECO:0000259" key="4">
    <source>
        <dbReference type="Pfam" id="PF24564"/>
    </source>
</evidence>
<name>A0A3M7GUZ8_HORWE</name>
<organism evidence="5 6">
    <name type="scientific">Hortaea werneckii</name>
    <name type="common">Black yeast</name>
    <name type="synonym">Cladosporium werneckii</name>
    <dbReference type="NCBI Taxonomy" id="91943"/>
    <lineage>
        <taxon>Eukaryota</taxon>
        <taxon>Fungi</taxon>
        <taxon>Dikarya</taxon>
        <taxon>Ascomycota</taxon>
        <taxon>Pezizomycotina</taxon>
        <taxon>Dothideomycetes</taxon>
        <taxon>Dothideomycetidae</taxon>
        <taxon>Mycosphaerellales</taxon>
        <taxon>Teratosphaeriaceae</taxon>
        <taxon>Hortaea</taxon>
    </lineage>
</organism>
<dbReference type="SUPFAM" id="SSF52540">
    <property type="entry name" value="P-loop containing nucleoside triphosphate hydrolases"/>
    <property type="match status" value="1"/>
</dbReference>
<keyword evidence="1" id="KW-0175">Coiled coil</keyword>
<evidence type="ECO:0000313" key="5">
    <source>
        <dbReference type="EMBL" id="RMZ04936.1"/>
    </source>
</evidence>
<reference evidence="5 6" key="1">
    <citation type="journal article" date="2018" name="BMC Genomics">
        <title>Genomic evidence for intraspecific hybridization in a clonal and extremely halotolerant yeast.</title>
        <authorList>
            <person name="Gostincar C."/>
            <person name="Stajich J.E."/>
            <person name="Zupancic J."/>
            <person name="Zalar P."/>
            <person name="Gunde-Cimerman N."/>
        </authorList>
    </citation>
    <scope>NUCLEOTIDE SEQUENCE [LARGE SCALE GENOMIC DNA]</scope>
    <source>
        <strain evidence="5 6">EXF-171</strain>
    </source>
</reference>
<feature type="coiled-coil region" evidence="1">
    <location>
        <begin position="907"/>
        <end position="934"/>
    </location>
</feature>
<evidence type="ECO:0000256" key="1">
    <source>
        <dbReference type="SAM" id="Coils"/>
    </source>
</evidence>
<evidence type="ECO:0000313" key="6">
    <source>
        <dbReference type="Proteomes" id="UP000281468"/>
    </source>
</evidence>
<protein>
    <recommendedName>
        <fullName evidence="7">G domain-containing protein</fullName>
    </recommendedName>
</protein>
<dbReference type="Gene3D" id="3.40.50.300">
    <property type="entry name" value="P-loop containing nucleotide triphosphate hydrolases"/>
    <property type="match status" value="1"/>
</dbReference>
<evidence type="ECO:0008006" key="7">
    <source>
        <dbReference type="Google" id="ProtNLM"/>
    </source>
</evidence>
<comment type="caution">
    <text evidence="5">The sequence shown here is derived from an EMBL/GenBank/DDBJ whole genome shotgun (WGS) entry which is preliminary data.</text>
</comment>
<dbReference type="AlphaFoldDB" id="A0A3M7GUZ8"/>
<dbReference type="Proteomes" id="UP000281468">
    <property type="component" value="Unassembled WGS sequence"/>
</dbReference>
<feature type="region of interest" description="Disordered" evidence="2">
    <location>
        <begin position="965"/>
        <end position="997"/>
    </location>
</feature>
<sequence length="997" mass="112334">MGDTLPLQGNNSKRKRSNDDDDYFSDSDEGEGLFISDTDDDYDLDNCDSNDEYQDEADSNIEDEIQAHEGNETTATVEGEITPSKIDPDAIYSEREEPYPKLPAYDEAIPKIKDAYTGIAQQVVNIIKTNPCNSAVLAKFVAKSPDLTAIPQSKPVKIALLGETGVGKSSLLNSVIDIPDLARAYGGGESCTCVVSEYRNAFRGQEKRFAASVVYLDRAGVAKLIKDSVDSYYNFYYAEKEPENLDLETHNQERRRAETAITTFCALFCKQAEFETCEKADEYLRKMAKNNKAVVLARLQEWAMEILKEQKIASGASNERIEADDQQTFTNLISPMLNPDSRTNGACLWPLVKCVSIGIKGSRVLENVTIADLPGIADTDTLKVSNALDYMRDCQAIWIVATVNRMITNPHVDDLLRRYEERYRGKITIIATRSDDDVKPSLAKGLRDKHISIKGYDKQSTLQNKAQVRVSETKRTITSRLKAKSSKERSEKVRKLKSELAVHKKSLKEASENKFVELVKARNGHVISGMFENVKRHCPEGSMPRIICVSNLHYWTLKGIEDRGRFQLKAEDTGIPALRQIIYKLAAPGLLRSLDDYIKFNFTVFLKGTSLWALSRYVPGAKELLSVVEKPQTLTKSNIKSYRDELQAVSDKMILQPLLSKVTKHSSEAIDMLEFKRKHRHPATLKAFMRKGGNHCTANCPRESWNEQYLQGPSTVLSKSWDKTKKHQDRLLSALKKRITDEVANMLETIKEDQHANRLELASFEQMVAGQIRGIKNTFRDHQAAFHQELENIKLDATQDRHTGYFTSAMYPAYEKCREDYGPGTVKRCLEYVTAQLSLKDDKSPFFHHATLLADTMNNLAKEQSKEVESRLHEILVDVYEHFDGMIASEFEDPSEAPVRAALKTYMKDAGKRVEDLTAELAAVKEKYTKVTKVDAMDDTAKKAEELNTKLASMKKCIKAMKGFTETESAKKATTPKTKTAKSSEDPKEAPHEQTSK</sequence>
<feature type="compositionally biased region" description="Acidic residues" evidence="2">
    <location>
        <begin position="19"/>
        <end position="60"/>
    </location>
</feature>
<dbReference type="InterPro" id="IPR056024">
    <property type="entry name" value="DUF7605"/>
</dbReference>
<feature type="domain" description="Dynamin N-terminal" evidence="3">
    <location>
        <begin position="158"/>
        <end position="430"/>
    </location>
</feature>
<evidence type="ECO:0000259" key="3">
    <source>
        <dbReference type="Pfam" id="PF00350"/>
    </source>
</evidence>
<feature type="region of interest" description="Disordered" evidence="2">
    <location>
        <begin position="1"/>
        <end position="60"/>
    </location>
</feature>
<gene>
    <name evidence="5" type="ORF">D0862_05134</name>
</gene>
<dbReference type="InterPro" id="IPR045063">
    <property type="entry name" value="Dynamin_N"/>
</dbReference>
<feature type="domain" description="DUF7605" evidence="4">
    <location>
        <begin position="678"/>
        <end position="838"/>
    </location>
</feature>
<dbReference type="PANTHER" id="PTHR36681:SF3">
    <property type="entry name" value="NUCLEAR GTPASE, GERMINAL CENTER-ASSOCIATED, TANDEM DUPLICATE 3"/>
    <property type="match status" value="1"/>
</dbReference>
<evidence type="ECO:0000256" key="2">
    <source>
        <dbReference type="SAM" id="MobiDB-lite"/>
    </source>
</evidence>
<dbReference type="Pfam" id="PF00350">
    <property type="entry name" value="Dynamin_N"/>
    <property type="match status" value="1"/>
</dbReference>
<proteinExistence type="predicted"/>
<accession>A0A3M7GUZ8</accession>